<reference evidence="1" key="1">
    <citation type="journal article" date="2023" name="Mol. Phylogenet. Evol.">
        <title>Genome-scale phylogeny and comparative genomics of the fungal order Sordariales.</title>
        <authorList>
            <person name="Hensen N."/>
            <person name="Bonometti L."/>
            <person name="Westerberg I."/>
            <person name="Brannstrom I.O."/>
            <person name="Guillou S."/>
            <person name="Cros-Aarteil S."/>
            <person name="Calhoun S."/>
            <person name="Haridas S."/>
            <person name="Kuo A."/>
            <person name="Mondo S."/>
            <person name="Pangilinan J."/>
            <person name="Riley R."/>
            <person name="LaButti K."/>
            <person name="Andreopoulos B."/>
            <person name="Lipzen A."/>
            <person name="Chen C."/>
            <person name="Yan M."/>
            <person name="Daum C."/>
            <person name="Ng V."/>
            <person name="Clum A."/>
            <person name="Steindorff A."/>
            <person name="Ohm R.A."/>
            <person name="Martin F."/>
            <person name="Silar P."/>
            <person name="Natvig D.O."/>
            <person name="Lalanne C."/>
            <person name="Gautier V."/>
            <person name="Ament-Velasquez S.L."/>
            <person name="Kruys A."/>
            <person name="Hutchinson M.I."/>
            <person name="Powell A.J."/>
            <person name="Barry K."/>
            <person name="Miller A.N."/>
            <person name="Grigoriev I.V."/>
            <person name="Debuchy R."/>
            <person name="Gladieux P."/>
            <person name="Hiltunen Thoren M."/>
            <person name="Johannesson H."/>
        </authorList>
    </citation>
    <scope>NUCLEOTIDE SEQUENCE</scope>
    <source>
        <strain evidence="1">CBS 990.96</strain>
    </source>
</reference>
<dbReference type="AlphaFoldDB" id="A0AAN7BGP9"/>
<accession>A0AAN7BGP9</accession>
<proteinExistence type="predicted"/>
<gene>
    <name evidence="1" type="ORF">QBC38DRAFT_489824</name>
</gene>
<comment type="caution">
    <text evidence="1">The sequence shown here is derived from an EMBL/GenBank/DDBJ whole genome shotgun (WGS) entry which is preliminary data.</text>
</comment>
<keyword evidence="2" id="KW-1185">Reference proteome</keyword>
<evidence type="ECO:0000313" key="1">
    <source>
        <dbReference type="EMBL" id="KAK4222445.1"/>
    </source>
</evidence>
<reference evidence="1" key="2">
    <citation type="submission" date="2023-05" db="EMBL/GenBank/DDBJ databases">
        <authorList>
            <consortium name="Lawrence Berkeley National Laboratory"/>
            <person name="Steindorff A."/>
            <person name="Hensen N."/>
            <person name="Bonometti L."/>
            <person name="Westerberg I."/>
            <person name="Brannstrom I.O."/>
            <person name="Guillou S."/>
            <person name="Cros-Aarteil S."/>
            <person name="Calhoun S."/>
            <person name="Haridas S."/>
            <person name="Kuo A."/>
            <person name="Mondo S."/>
            <person name="Pangilinan J."/>
            <person name="Riley R."/>
            <person name="Labutti K."/>
            <person name="Andreopoulos B."/>
            <person name="Lipzen A."/>
            <person name="Chen C."/>
            <person name="Yanf M."/>
            <person name="Daum C."/>
            <person name="Ng V."/>
            <person name="Clum A."/>
            <person name="Ohm R."/>
            <person name="Martin F."/>
            <person name="Silar P."/>
            <person name="Natvig D."/>
            <person name="Lalanne C."/>
            <person name="Gautier V."/>
            <person name="Ament-Velasquez S.L."/>
            <person name="Kruys A."/>
            <person name="Hutchinson M.I."/>
            <person name="Powell A.J."/>
            <person name="Barry K."/>
            <person name="Miller A.N."/>
            <person name="Grigoriev I.V."/>
            <person name="Debuchy R."/>
            <person name="Gladieux P."/>
            <person name="Thoren M.H."/>
            <person name="Johannesson H."/>
        </authorList>
    </citation>
    <scope>NUCLEOTIDE SEQUENCE</scope>
    <source>
        <strain evidence="1">CBS 990.96</strain>
    </source>
</reference>
<sequence length="136" mass="14002">MAALSVNGIGATVDSESTFKFAAANGTGKIYPGGTGSSDLKGWVYFAIPSPLPPYSALNSVTIQFAATNAQVDKVAVWLGNNQVFSADNLQQTDTFTKPIASSQAVYNGSGIAVAVYVVFDGPASKVNFQSVSIGV</sequence>
<organism evidence="1 2">
    <name type="scientific">Podospora fimiseda</name>
    <dbReference type="NCBI Taxonomy" id="252190"/>
    <lineage>
        <taxon>Eukaryota</taxon>
        <taxon>Fungi</taxon>
        <taxon>Dikarya</taxon>
        <taxon>Ascomycota</taxon>
        <taxon>Pezizomycotina</taxon>
        <taxon>Sordariomycetes</taxon>
        <taxon>Sordariomycetidae</taxon>
        <taxon>Sordariales</taxon>
        <taxon>Podosporaceae</taxon>
        <taxon>Podospora</taxon>
    </lineage>
</organism>
<dbReference type="Proteomes" id="UP001301958">
    <property type="component" value="Unassembled WGS sequence"/>
</dbReference>
<dbReference type="EMBL" id="MU865471">
    <property type="protein sequence ID" value="KAK4222445.1"/>
    <property type="molecule type" value="Genomic_DNA"/>
</dbReference>
<protein>
    <submittedName>
        <fullName evidence="1">Uncharacterized protein</fullName>
    </submittedName>
</protein>
<name>A0AAN7BGP9_9PEZI</name>
<evidence type="ECO:0000313" key="2">
    <source>
        <dbReference type="Proteomes" id="UP001301958"/>
    </source>
</evidence>